<dbReference type="RefSeq" id="WP_145291867.1">
    <property type="nucleotide sequence ID" value="NZ_CP036291.1"/>
</dbReference>
<evidence type="ECO:0000313" key="2">
    <source>
        <dbReference type="Proteomes" id="UP000317429"/>
    </source>
</evidence>
<keyword evidence="2" id="KW-1185">Reference proteome</keyword>
<dbReference type="KEGG" id="pnd:Pla175_51360"/>
<sequence length="168" mass="18173">MSAHPTFVVQSGHVELTLAWRDDRYQQLLAAGDARRESELIKCLHSPVFTEVHQQGDLLFLSGADRDCHWSASIEPLPDGFLFDVACRVKAMRYGGIAAMYVGTGLAFEPAESGALAPRVEGSADGACILIVALEASRTQVTPPCTVRFRYRCTTATTARAPARPPAP</sequence>
<dbReference type="OrthoDB" id="282657at2"/>
<dbReference type="AlphaFoldDB" id="A0A518DJT0"/>
<reference evidence="1 2" key="1">
    <citation type="submission" date="2019-02" db="EMBL/GenBank/DDBJ databases">
        <title>Deep-cultivation of Planctomycetes and their phenomic and genomic characterization uncovers novel biology.</title>
        <authorList>
            <person name="Wiegand S."/>
            <person name="Jogler M."/>
            <person name="Boedeker C."/>
            <person name="Pinto D."/>
            <person name="Vollmers J."/>
            <person name="Rivas-Marin E."/>
            <person name="Kohn T."/>
            <person name="Peeters S.H."/>
            <person name="Heuer A."/>
            <person name="Rast P."/>
            <person name="Oberbeckmann S."/>
            <person name="Bunk B."/>
            <person name="Jeske O."/>
            <person name="Meyerdierks A."/>
            <person name="Storesund J.E."/>
            <person name="Kallscheuer N."/>
            <person name="Luecker S."/>
            <person name="Lage O.M."/>
            <person name="Pohl T."/>
            <person name="Merkel B.J."/>
            <person name="Hornburger P."/>
            <person name="Mueller R.-W."/>
            <person name="Bruemmer F."/>
            <person name="Labrenz M."/>
            <person name="Spormann A.M."/>
            <person name="Op den Camp H."/>
            <person name="Overmann J."/>
            <person name="Amann R."/>
            <person name="Jetten M.S.M."/>
            <person name="Mascher T."/>
            <person name="Medema M.H."/>
            <person name="Devos D.P."/>
            <person name="Kaster A.-K."/>
            <person name="Ovreas L."/>
            <person name="Rohde M."/>
            <person name="Galperin M.Y."/>
            <person name="Jogler C."/>
        </authorList>
    </citation>
    <scope>NUCLEOTIDE SEQUENCE [LARGE SCALE GENOMIC DNA]</scope>
    <source>
        <strain evidence="1 2">Pla175</strain>
    </source>
</reference>
<name>A0A518DJT0_9BACT</name>
<protein>
    <submittedName>
        <fullName evidence="1">Uncharacterized protein</fullName>
    </submittedName>
</protein>
<dbReference type="Proteomes" id="UP000317429">
    <property type="component" value="Chromosome"/>
</dbReference>
<evidence type="ECO:0000313" key="1">
    <source>
        <dbReference type="EMBL" id="QDU91706.1"/>
    </source>
</evidence>
<organism evidence="1 2">
    <name type="scientific">Pirellulimonas nuda</name>
    <dbReference type="NCBI Taxonomy" id="2528009"/>
    <lineage>
        <taxon>Bacteria</taxon>
        <taxon>Pseudomonadati</taxon>
        <taxon>Planctomycetota</taxon>
        <taxon>Planctomycetia</taxon>
        <taxon>Pirellulales</taxon>
        <taxon>Lacipirellulaceae</taxon>
        <taxon>Pirellulimonas</taxon>
    </lineage>
</organism>
<accession>A0A518DJT0</accession>
<dbReference type="EMBL" id="CP036291">
    <property type="protein sequence ID" value="QDU91706.1"/>
    <property type="molecule type" value="Genomic_DNA"/>
</dbReference>
<gene>
    <name evidence="1" type="ORF">Pla175_51360</name>
</gene>
<proteinExistence type="predicted"/>